<dbReference type="GO" id="GO:0051536">
    <property type="term" value="F:iron-sulfur cluster binding"/>
    <property type="evidence" value="ECO:0007669"/>
    <property type="project" value="InterPro"/>
</dbReference>
<dbReference type="PROSITE" id="PS51379">
    <property type="entry name" value="4FE4S_FER_2"/>
    <property type="match status" value="2"/>
</dbReference>
<comment type="caution">
    <text evidence="2">The sequence shown here is derived from an EMBL/GenBank/DDBJ whole genome shotgun (WGS) entry which is preliminary data.</text>
</comment>
<dbReference type="InterPro" id="IPR017896">
    <property type="entry name" value="4Fe4S_Fe-S-bd"/>
</dbReference>
<dbReference type="EMBL" id="DTAK01000012">
    <property type="protein sequence ID" value="HGU58929.1"/>
    <property type="molecule type" value="Genomic_DNA"/>
</dbReference>
<dbReference type="SUPFAM" id="SSF46548">
    <property type="entry name" value="alpha-helical ferredoxin"/>
    <property type="match status" value="1"/>
</dbReference>
<dbReference type="GO" id="GO:0016491">
    <property type="term" value="F:oxidoreductase activity"/>
    <property type="evidence" value="ECO:0007669"/>
    <property type="project" value="UniProtKB-ARBA"/>
</dbReference>
<evidence type="ECO:0000313" key="2">
    <source>
        <dbReference type="EMBL" id="HGE66814.1"/>
    </source>
</evidence>
<dbReference type="AlphaFoldDB" id="A0A7C3UEE0"/>
<dbReference type="EMBL" id="DTPI01000032">
    <property type="protein sequence ID" value="HGE66814.1"/>
    <property type="molecule type" value="Genomic_DNA"/>
</dbReference>
<dbReference type="InterPro" id="IPR017900">
    <property type="entry name" value="4Fe4S_Fe_S_CS"/>
</dbReference>
<feature type="domain" description="4Fe-4S ferredoxin-type" evidence="1">
    <location>
        <begin position="211"/>
        <end position="243"/>
    </location>
</feature>
<dbReference type="PROSITE" id="PS00198">
    <property type="entry name" value="4FE4S_FER_1"/>
    <property type="match status" value="2"/>
</dbReference>
<sequence length="323" mass="37173">MIYEGDFLKNVIDKLIEEGFTVYAPVKVGDYHVFKRVSKSEEADFNYINTKLSPKEIILPENEILIKYGEWIEEVPISNEKTAVVGIRACDARALKLMDRVFLEDIVDPYYKARRDNLLLIGYACDKAGDYCFCQSFGINPRGSCDVDIFVTKLDGKSFVDLVSEKGKEIAQKFELKEPVDEDVKAKEKDLDFVKSVNTEKLINRMKEAFESEYWKEVARNCISCGTCTYLCPTCYCFDIYDEGEHKGVRLRAWDSCQFPLHTLESSSHNPRPEKWQRLRNRFYDKFYAMVIRKGEIYCVGCGRCIESCPVGIDIAEVITGVK</sequence>
<reference evidence="2" key="1">
    <citation type="journal article" date="2020" name="mSystems">
        <title>Genome- and Community-Level Interaction Insights into Carbon Utilization and Element Cycling Functions of Hydrothermarchaeota in Hydrothermal Sediment.</title>
        <authorList>
            <person name="Zhou Z."/>
            <person name="Liu Y."/>
            <person name="Xu W."/>
            <person name="Pan J."/>
            <person name="Luo Z.H."/>
            <person name="Li M."/>
        </authorList>
    </citation>
    <scope>NUCLEOTIDE SEQUENCE [LARGE SCALE GENOMIC DNA]</scope>
    <source>
        <strain evidence="3">SpSt-62</strain>
        <strain evidence="2">SpSt-97</strain>
    </source>
</reference>
<accession>A0A7C3UEE0</accession>
<dbReference type="InterPro" id="IPR009051">
    <property type="entry name" value="Helical_ferredxn"/>
</dbReference>
<feature type="domain" description="4Fe-4S ferredoxin-type" evidence="1">
    <location>
        <begin position="288"/>
        <end position="318"/>
    </location>
</feature>
<organism evidence="2">
    <name type="scientific">Geoglobus ahangari</name>
    <dbReference type="NCBI Taxonomy" id="113653"/>
    <lineage>
        <taxon>Archaea</taxon>
        <taxon>Methanobacteriati</taxon>
        <taxon>Methanobacteriota</taxon>
        <taxon>Archaeoglobi</taxon>
        <taxon>Archaeoglobales</taxon>
        <taxon>Archaeoglobaceae</taxon>
        <taxon>Geoglobus</taxon>
    </lineage>
</organism>
<evidence type="ECO:0000259" key="1">
    <source>
        <dbReference type="PROSITE" id="PS51379"/>
    </source>
</evidence>
<evidence type="ECO:0000313" key="3">
    <source>
        <dbReference type="EMBL" id="HGU58929.1"/>
    </source>
</evidence>
<protein>
    <recommendedName>
        <fullName evidence="1">4Fe-4S ferredoxin-type domain-containing protein</fullName>
    </recommendedName>
</protein>
<dbReference type="PANTHER" id="PTHR40447:SF1">
    <property type="entry name" value="ANAEROBIC SULFITE REDUCTASE SUBUNIT A"/>
    <property type="match status" value="1"/>
</dbReference>
<dbReference type="Gene3D" id="1.10.1060.10">
    <property type="entry name" value="Alpha-helical ferredoxin"/>
    <property type="match status" value="1"/>
</dbReference>
<name>A0A7C3UEE0_9EURY</name>
<gene>
    <name evidence="3" type="ORF">ENT89_01745</name>
    <name evidence="2" type="ORF">ENX77_06855</name>
</gene>
<proteinExistence type="predicted"/>
<dbReference type="PANTHER" id="PTHR40447">
    <property type="entry name" value="ANAEROBIC SULFITE REDUCTASE SUBUNIT A"/>
    <property type="match status" value="1"/>
</dbReference>
<dbReference type="Pfam" id="PF17179">
    <property type="entry name" value="Fer4_22"/>
    <property type="match status" value="1"/>
</dbReference>